<feature type="compositionally biased region" description="Low complexity" evidence="5">
    <location>
        <begin position="1"/>
        <end position="16"/>
    </location>
</feature>
<keyword evidence="4 6" id="KW-0472">Membrane</keyword>
<dbReference type="InterPro" id="IPR036259">
    <property type="entry name" value="MFS_trans_sf"/>
</dbReference>
<name>A0A8H7S8I2_9FUNG</name>
<dbReference type="Pfam" id="PF07690">
    <property type="entry name" value="MFS_1"/>
    <property type="match status" value="1"/>
</dbReference>
<feature type="transmembrane region" description="Helical" evidence="6">
    <location>
        <begin position="217"/>
        <end position="237"/>
    </location>
</feature>
<gene>
    <name evidence="8" type="ORF">INT45_004406</name>
</gene>
<dbReference type="PROSITE" id="PS50850">
    <property type="entry name" value="MFS"/>
    <property type="match status" value="1"/>
</dbReference>
<dbReference type="EMBL" id="JAEPRB010000041">
    <property type="protein sequence ID" value="KAG2224561.1"/>
    <property type="molecule type" value="Genomic_DNA"/>
</dbReference>
<dbReference type="SUPFAM" id="SSF103473">
    <property type="entry name" value="MFS general substrate transporter"/>
    <property type="match status" value="2"/>
</dbReference>
<feature type="transmembrane region" description="Helical" evidence="6">
    <location>
        <begin position="162"/>
        <end position="183"/>
    </location>
</feature>
<feature type="transmembrane region" description="Helical" evidence="6">
    <location>
        <begin position="421"/>
        <end position="440"/>
    </location>
</feature>
<accession>A0A8H7S8I2</accession>
<proteinExistence type="predicted"/>
<dbReference type="OrthoDB" id="10021397at2759"/>
<comment type="subcellular location">
    <subcellularLocation>
        <location evidence="1">Membrane</location>
        <topology evidence="1">Multi-pass membrane protein</topology>
    </subcellularLocation>
</comment>
<feature type="transmembrane region" description="Helical" evidence="6">
    <location>
        <begin position="288"/>
        <end position="308"/>
    </location>
</feature>
<feature type="region of interest" description="Disordered" evidence="5">
    <location>
        <begin position="1"/>
        <end position="48"/>
    </location>
</feature>
<reference evidence="8 9" key="1">
    <citation type="submission" date="2020-12" db="EMBL/GenBank/DDBJ databases">
        <title>Metabolic potential, ecology and presence of endohyphal bacteria is reflected in genomic diversity of Mucoromycotina.</title>
        <authorList>
            <person name="Muszewska A."/>
            <person name="Okrasinska A."/>
            <person name="Steczkiewicz K."/>
            <person name="Drgas O."/>
            <person name="Orlowska M."/>
            <person name="Perlinska-Lenart U."/>
            <person name="Aleksandrzak-Piekarczyk T."/>
            <person name="Szatraj K."/>
            <person name="Zielenkiewicz U."/>
            <person name="Pilsyk S."/>
            <person name="Malc E."/>
            <person name="Mieczkowski P."/>
            <person name="Kruszewska J.S."/>
            <person name="Biernat P."/>
            <person name="Pawlowska J."/>
        </authorList>
    </citation>
    <scope>NUCLEOTIDE SEQUENCE [LARGE SCALE GENOMIC DNA]</scope>
    <source>
        <strain evidence="8 9">CBS 142.35</strain>
    </source>
</reference>
<keyword evidence="9" id="KW-1185">Reference proteome</keyword>
<evidence type="ECO:0000259" key="7">
    <source>
        <dbReference type="PROSITE" id="PS50850"/>
    </source>
</evidence>
<keyword evidence="3 6" id="KW-1133">Transmembrane helix</keyword>
<evidence type="ECO:0000256" key="1">
    <source>
        <dbReference type="ARBA" id="ARBA00004141"/>
    </source>
</evidence>
<feature type="transmembrane region" description="Helical" evidence="6">
    <location>
        <begin position="190"/>
        <end position="211"/>
    </location>
</feature>
<protein>
    <recommendedName>
        <fullName evidence="7">Major facilitator superfamily (MFS) profile domain-containing protein</fullName>
    </recommendedName>
</protein>
<evidence type="ECO:0000256" key="2">
    <source>
        <dbReference type="ARBA" id="ARBA00022692"/>
    </source>
</evidence>
<dbReference type="Proteomes" id="UP000646827">
    <property type="component" value="Unassembled WGS sequence"/>
</dbReference>
<dbReference type="PANTHER" id="PTHR23501">
    <property type="entry name" value="MAJOR FACILITATOR SUPERFAMILY"/>
    <property type="match status" value="1"/>
</dbReference>
<evidence type="ECO:0000313" key="8">
    <source>
        <dbReference type="EMBL" id="KAG2224561.1"/>
    </source>
</evidence>
<dbReference type="GO" id="GO:0022857">
    <property type="term" value="F:transmembrane transporter activity"/>
    <property type="evidence" value="ECO:0007669"/>
    <property type="project" value="InterPro"/>
</dbReference>
<feature type="transmembrane region" description="Helical" evidence="6">
    <location>
        <begin position="390"/>
        <end position="409"/>
    </location>
</feature>
<dbReference type="CDD" id="cd17502">
    <property type="entry name" value="MFS_Azr1_MDR_like"/>
    <property type="match status" value="1"/>
</dbReference>
<dbReference type="Gene3D" id="1.20.1250.20">
    <property type="entry name" value="MFS general substrate transporter like domains"/>
    <property type="match status" value="1"/>
</dbReference>
<comment type="caution">
    <text evidence="8">The sequence shown here is derived from an EMBL/GenBank/DDBJ whole genome shotgun (WGS) entry which is preliminary data.</text>
</comment>
<feature type="transmembrane region" description="Helical" evidence="6">
    <location>
        <begin position="257"/>
        <end position="276"/>
    </location>
</feature>
<dbReference type="InterPro" id="IPR020846">
    <property type="entry name" value="MFS_dom"/>
</dbReference>
<keyword evidence="2 6" id="KW-0812">Transmembrane</keyword>
<feature type="compositionally biased region" description="Basic and acidic residues" evidence="5">
    <location>
        <begin position="29"/>
        <end position="48"/>
    </location>
</feature>
<organism evidence="8 9">
    <name type="scientific">Circinella minor</name>
    <dbReference type="NCBI Taxonomy" id="1195481"/>
    <lineage>
        <taxon>Eukaryota</taxon>
        <taxon>Fungi</taxon>
        <taxon>Fungi incertae sedis</taxon>
        <taxon>Mucoromycota</taxon>
        <taxon>Mucoromycotina</taxon>
        <taxon>Mucoromycetes</taxon>
        <taxon>Mucorales</taxon>
        <taxon>Lichtheimiaceae</taxon>
        <taxon>Circinella</taxon>
    </lineage>
</organism>
<dbReference type="InterPro" id="IPR011701">
    <property type="entry name" value="MFS"/>
</dbReference>
<sequence length="565" mass="61780">MSENNSSNNLTVTTSTVIRDQQRQQKMNDQLEKKQENDLNDCVSEHDDPPVPHTRIEIIRYVTLILGIALSVFVVALNSTIVAPAMSIIATELNAFQQQTWIATAYLVAVNSSQPLAGKFCDIFGRKPILLAGQIFLLIGSIICATTPNINGLIPGRTIQGFGAGSIMSMAFIIVTDVTPVLWRPRIQSILVAIYGLANVVGPLIGGAFVDKLSWRWDFWITVILDGVAGLIVFILFHETTVVRKESILTKVKRIDFLGSIFSIGFITCLLLALSWGPQFGWNNGHVIGSFVASGVSLIILIFSEGWIAKEPLIPRHIILNPSIALFFLNIMCLGLGFVGTLFFGPILFQSVFGASSSESSIRLIPFMVCLILGSFISSFAMRRIPYPKLYIIIGSASNVLGYGLFQLLNENSNWGKQAGFLTFCGLAAGLSQQNCILGVQATARKEDMPIATSLTNFLMLLASAIGVAVYQVLFSTFVTQQLKEVNPIILATAQSYGALDNYLYIRNMPKDTQAPITHAYMNALNQVFLIPLVAAALSLILALFMRNIHYGTPSSKTKPEDTNI</sequence>
<evidence type="ECO:0000313" key="9">
    <source>
        <dbReference type="Proteomes" id="UP000646827"/>
    </source>
</evidence>
<feature type="transmembrane region" description="Helical" evidence="6">
    <location>
        <begin position="452"/>
        <end position="474"/>
    </location>
</feature>
<evidence type="ECO:0000256" key="4">
    <source>
        <dbReference type="ARBA" id="ARBA00023136"/>
    </source>
</evidence>
<feature type="transmembrane region" description="Helical" evidence="6">
    <location>
        <begin position="529"/>
        <end position="549"/>
    </location>
</feature>
<dbReference type="PANTHER" id="PTHR23501:SF198">
    <property type="entry name" value="AZOLE RESISTANCE PROTEIN 1-RELATED"/>
    <property type="match status" value="1"/>
</dbReference>
<dbReference type="GO" id="GO:0005886">
    <property type="term" value="C:plasma membrane"/>
    <property type="evidence" value="ECO:0007669"/>
    <property type="project" value="TreeGrafter"/>
</dbReference>
<evidence type="ECO:0000256" key="5">
    <source>
        <dbReference type="SAM" id="MobiDB-lite"/>
    </source>
</evidence>
<evidence type="ECO:0000256" key="3">
    <source>
        <dbReference type="ARBA" id="ARBA00022989"/>
    </source>
</evidence>
<dbReference type="Gene3D" id="1.20.1720.10">
    <property type="entry name" value="Multidrug resistance protein D"/>
    <property type="match status" value="1"/>
</dbReference>
<feature type="domain" description="Major facilitator superfamily (MFS) profile" evidence="7">
    <location>
        <begin position="64"/>
        <end position="551"/>
    </location>
</feature>
<evidence type="ECO:0000256" key="6">
    <source>
        <dbReference type="SAM" id="Phobius"/>
    </source>
</evidence>
<dbReference type="AlphaFoldDB" id="A0A8H7S8I2"/>
<feature type="transmembrane region" description="Helical" evidence="6">
    <location>
        <begin position="364"/>
        <end position="383"/>
    </location>
</feature>
<feature type="transmembrane region" description="Helical" evidence="6">
    <location>
        <begin position="129"/>
        <end position="150"/>
    </location>
</feature>
<feature type="transmembrane region" description="Helical" evidence="6">
    <location>
        <begin position="58"/>
        <end position="77"/>
    </location>
</feature>
<feature type="transmembrane region" description="Helical" evidence="6">
    <location>
        <begin position="320"/>
        <end position="344"/>
    </location>
</feature>